<evidence type="ECO:0000256" key="3">
    <source>
        <dbReference type="ARBA" id="ARBA00010705"/>
    </source>
</evidence>
<sequence length="154" mass="17656">MALSRDKYIPSQEELTIPEVQISSIILKAASLYMGKYCDNEYKEFALCRDENKDPRPCINEGKQVTRCSKEALPHRFHGILELCRKYQEKLDSCFAEKMNLMRPEIGYYGKVRVHDTDRPKPDLSTPVPDLDVPPPVGDRKPKAKIYPQSTGIL</sequence>
<keyword evidence="4" id="KW-0813">Transport</keyword>
<comment type="subcellular location">
    <subcellularLocation>
        <location evidence="2">Mitochondrion</location>
    </subcellularLocation>
</comment>
<dbReference type="PANTHER" id="PTHR13344:SF0">
    <property type="entry name" value="NADH DEHYDROGENASE [UBIQUINONE] 1 ALPHA SUBCOMPLEX SUBUNIT 8"/>
    <property type="match status" value="1"/>
</dbReference>
<evidence type="ECO:0000256" key="2">
    <source>
        <dbReference type="ARBA" id="ARBA00004173"/>
    </source>
</evidence>
<evidence type="ECO:0000256" key="10">
    <source>
        <dbReference type="SAM" id="MobiDB-lite"/>
    </source>
</evidence>
<dbReference type="Proteomes" id="UP001164746">
    <property type="component" value="Chromosome 5"/>
</dbReference>
<evidence type="ECO:0000256" key="1">
    <source>
        <dbReference type="ARBA" id="ARBA00003195"/>
    </source>
</evidence>
<feature type="region of interest" description="Disordered" evidence="10">
    <location>
        <begin position="117"/>
        <end position="154"/>
    </location>
</feature>
<proteinExistence type="inferred from homology"/>
<reference evidence="11" key="1">
    <citation type="submission" date="2022-11" db="EMBL/GenBank/DDBJ databases">
        <title>Centuries of genome instability and evolution in soft-shell clam transmissible cancer (bioRxiv).</title>
        <authorList>
            <person name="Hart S.F.M."/>
            <person name="Yonemitsu M.A."/>
            <person name="Giersch R.M."/>
            <person name="Beal B.F."/>
            <person name="Arriagada G."/>
            <person name="Davis B.W."/>
            <person name="Ostrander E.A."/>
            <person name="Goff S.P."/>
            <person name="Metzger M.J."/>
        </authorList>
    </citation>
    <scope>NUCLEOTIDE SEQUENCE</scope>
    <source>
        <strain evidence="11">MELC-2E11</strain>
        <tissue evidence="11">Siphon/mantle</tissue>
    </source>
</reference>
<organism evidence="11 12">
    <name type="scientific">Mya arenaria</name>
    <name type="common">Soft-shell clam</name>
    <dbReference type="NCBI Taxonomy" id="6604"/>
    <lineage>
        <taxon>Eukaryota</taxon>
        <taxon>Metazoa</taxon>
        <taxon>Spiralia</taxon>
        <taxon>Lophotrochozoa</taxon>
        <taxon>Mollusca</taxon>
        <taxon>Bivalvia</taxon>
        <taxon>Autobranchia</taxon>
        <taxon>Heteroconchia</taxon>
        <taxon>Euheterodonta</taxon>
        <taxon>Imparidentia</taxon>
        <taxon>Neoheterodontei</taxon>
        <taxon>Myida</taxon>
        <taxon>Myoidea</taxon>
        <taxon>Myidae</taxon>
        <taxon>Mya</taxon>
    </lineage>
</organism>
<evidence type="ECO:0000256" key="9">
    <source>
        <dbReference type="ARBA" id="ARBA00023157"/>
    </source>
</evidence>
<gene>
    <name evidence="11" type="ORF">MAR_019607</name>
</gene>
<evidence type="ECO:0000256" key="5">
    <source>
        <dbReference type="ARBA" id="ARBA00022660"/>
    </source>
</evidence>
<keyword evidence="5" id="KW-0679">Respiratory chain</keyword>
<dbReference type="EMBL" id="CP111016">
    <property type="protein sequence ID" value="WAR04238.1"/>
    <property type="molecule type" value="Genomic_DNA"/>
</dbReference>
<protein>
    <submittedName>
        <fullName evidence="11">NDUA8-like protein</fullName>
    </submittedName>
</protein>
<accession>A0ABY7E622</accession>
<comment type="function">
    <text evidence="1">Accessory subunit of the mitochondrial membrane respiratory chain NADH dehydrogenase (Complex I), that is believed not to be involved in catalysis. Complex I functions in the transfer of electrons from NADH to the respiratory chain. The immediate electron acceptor for the enzyme is believed to be ubiquinone.</text>
</comment>
<name>A0ABY7E622_MYAAR</name>
<keyword evidence="9" id="KW-1015">Disulfide bond</keyword>
<evidence type="ECO:0000256" key="8">
    <source>
        <dbReference type="ARBA" id="ARBA00023128"/>
    </source>
</evidence>
<keyword evidence="8" id="KW-0496">Mitochondrion</keyword>
<keyword evidence="12" id="KW-1185">Reference proteome</keyword>
<dbReference type="InterPro" id="IPR016680">
    <property type="entry name" value="NDUFA8"/>
</dbReference>
<keyword evidence="6" id="KW-0677">Repeat</keyword>
<keyword evidence="7" id="KW-0249">Electron transport</keyword>
<evidence type="ECO:0000256" key="7">
    <source>
        <dbReference type="ARBA" id="ARBA00022982"/>
    </source>
</evidence>
<comment type="similarity">
    <text evidence="3">Belongs to the complex I NDUFA8 subunit family.</text>
</comment>
<dbReference type="PROSITE" id="PS51808">
    <property type="entry name" value="CHCH"/>
    <property type="match status" value="1"/>
</dbReference>
<dbReference type="PANTHER" id="PTHR13344">
    <property type="entry name" value="NADH-UBIQUINONE OXIDOREDUCTASE"/>
    <property type="match status" value="1"/>
</dbReference>
<evidence type="ECO:0000256" key="6">
    <source>
        <dbReference type="ARBA" id="ARBA00022737"/>
    </source>
</evidence>
<evidence type="ECO:0000256" key="4">
    <source>
        <dbReference type="ARBA" id="ARBA00022448"/>
    </source>
</evidence>
<evidence type="ECO:0000313" key="11">
    <source>
        <dbReference type="EMBL" id="WAR04238.1"/>
    </source>
</evidence>
<evidence type="ECO:0000313" key="12">
    <source>
        <dbReference type="Proteomes" id="UP001164746"/>
    </source>
</evidence>